<name>A0ABV0U8S1_9TELE</name>
<dbReference type="EMBL" id="JAHRIQ010058799">
    <property type="protein sequence ID" value="MEQ2240112.1"/>
    <property type="molecule type" value="Genomic_DNA"/>
</dbReference>
<reference evidence="1 2" key="1">
    <citation type="submission" date="2021-06" db="EMBL/GenBank/DDBJ databases">
        <authorList>
            <person name="Palmer J.M."/>
        </authorList>
    </citation>
    <scope>NUCLEOTIDE SEQUENCE [LARGE SCALE GENOMIC DNA]</scope>
    <source>
        <strain evidence="2">if_2019</strain>
        <tissue evidence="1">Muscle</tissue>
    </source>
</reference>
<organism evidence="1 2">
    <name type="scientific">Ilyodon furcidens</name>
    <name type="common">goldbreast splitfin</name>
    <dbReference type="NCBI Taxonomy" id="33524"/>
    <lineage>
        <taxon>Eukaryota</taxon>
        <taxon>Metazoa</taxon>
        <taxon>Chordata</taxon>
        <taxon>Craniata</taxon>
        <taxon>Vertebrata</taxon>
        <taxon>Euteleostomi</taxon>
        <taxon>Actinopterygii</taxon>
        <taxon>Neopterygii</taxon>
        <taxon>Teleostei</taxon>
        <taxon>Neoteleostei</taxon>
        <taxon>Acanthomorphata</taxon>
        <taxon>Ovalentaria</taxon>
        <taxon>Atherinomorphae</taxon>
        <taxon>Cyprinodontiformes</taxon>
        <taxon>Goodeidae</taxon>
        <taxon>Ilyodon</taxon>
    </lineage>
</organism>
<evidence type="ECO:0000313" key="1">
    <source>
        <dbReference type="EMBL" id="MEQ2240112.1"/>
    </source>
</evidence>
<dbReference type="Proteomes" id="UP001482620">
    <property type="component" value="Unassembled WGS sequence"/>
</dbReference>
<gene>
    <name evidence="1" type="ORF">ILYODFUR_011513</name>
</gene>
<accession>A0ABV0U8S1</accession>
<sequence>MSSDLAQFKSVTAGPSCPYEAKQVQTMTQPPEVALYVVTTKSQFVYLLNPLIQPPYVVEGPLTFRNLCMLALVDENNIFFPSFSHNVFHCKLSSSLMSLNNSF</sequence>
<keyword evidence="2" id="KW-1185">Reference proteome</keyword>
<evidence type="ECO:0000313" key="2">
    <source>
        <dbReference type="Proteomes" id="UP001482620"/>
    </source>
</evidence>
<protein>
    <submittedName>
        <fullName evidence="1">Uncharacterized protein</fullName>
    </submittedName>
</protein>
<comment type="caution">
    <text evidence="1">The sequence shown here is derived from an EMBL/GenBank/DDBJ whole genome shotgun (WGS) entry which is preliminary data.</text>
</comment>
<proteinExistence type="predicted"/>